<reference evidence="6" key="1">
    <citation type="submission" date="2021-02" db="EMBL/GenBank/DDBJ databases">
        <authorList>
            <person name="Nowell W R."/>
        </authorList>
    </citation>
    <scope>NUCLEOTIDE SEQUENCE</scope>
</reference>
<sequence length="75" mass="8914">SDIDRLSEFRLVRDLNLRGNKITEIDDYRLSIIFKLQHLTVLDRRKIDAAEKIESKQMFNPSSEYFASRDHMTNV</sequence>
<dbReference type="EMBL" id="CAJOBH010024661">
    <property type="protein sequence ID" value="CAF4242848.1"/>
    <property type="molecule type" value="Genomic_DNA"/>
</dbReference>
<dbReference type="GO" id="GO:0005634">
    <property type="term" value="C:nucleus"/>
    <property type="evidence" value="ECO:0007669"/>
    <property type="project" value="UniProtKB-SubCell"/>
</dbReference>
<dbReference type="EMBL" id="CAJOBJ010049407">
    <property type="protein sequence ID" value="CAF4366490.1"/>
    <property type="molecule type" value="Genomic_DNA"/>
</dbReference>
<dbReference type="AlphaFoldDB" id="A0A8S2SNG9"/>
<dbReference type="Proteomes" id="UP000681720">
    <property type="component" value="Unassembled WGS sequence"/>
</dbReference>
<evidence type="ECO:0000256" key="4">
    <source>
        <dbReference type="ARBA" id="ARBA00023242"/>
    </source>
</evidence>
<name>A0A8S2SNG9_9BILA</name>
<gene>
    <name evidence="6" type="ORF">BYL167_LOCUS25235</name>
    <name evidence="7" type="ORF">GIL414_LOCUS28646</name>
</gene>
<proteinExistence type="inferred from homology"/>
<dbReference type="PANTHER" id="PTHR10552:SF6">
    <property type="entry name" value="U2 SMALL NUCLEAR RIBONUCLEOPROTEIN A"/>
    <property type="match status" value="1"/>
</dbReference>
<feature type="non-terminal residue" evidence="6">
    <location>
        <position position="1"/>
    </location>
</feature>
<keyword evidence="4" id="KW-0539">Nucleus</keyword>
<evidence type="ECO:0000313" key="8">
    <source>
        <dbReference type="Proteomes" id="UP000681967"/>
    </source>
</evidence>
<keyword evidence="2" id="KW-0433">Leucine-rich repeat</keyword>
<accession>A0A8S2SNG9</accession>
<evidence type="ECO:0000256" key="1">
    <source>
        <dbReference type="ARBA" id="ARBA00004123"/>
    </source>
</evidence>
<evidence type="ECO:0000256" key="5">
    <source>
        <dbReference type="ARBA" id="ARBA00024196"/>
    </source>
</evidence>
<evidence type="ECO:0000313" key="6">
    <source>
        <dbReference type="EMBL" id="CAF4242848.1"/>
    </source>
</evidence>
<dbReference type="SUPFAM" id="SSF52058">
    <property type="entry name" value="L domain-like"/>
    <property type="match status" value="1"/>
</dbReference>
<dbReference type="GO" id="GO:0000398">
    <property type="term" value="P:mRNA splicing, via spliceosome"/>
    <property type="evidence" value="ECO:0007669"/>
    <property type="project" value="InterPro"/>
</dbReference>
<dbReference type="InterPro" id="IPR032675">
    <property type="entry name" value="LRR_dom_sf"/>
</dbReference>
<dbReference type="GO" id="GO:0030620">
    <property type="term" value="F:U2 snRNA binding"/>
    <property type="evidence" value="ECO:0007669"/>
    <property type="project" value="InterPro"/>
</dbReference>
<evidence type="ECO:0000256" key="2">
    <source>
        <dbReference type="ARBA" id="ARBA00022614"/>
    </source>
</evidence>
<comment type="subcellular location">
    <subcellularLocation>
        <location evidence="1">Nucleus</location>
    </subcellularLocation>
</comment>
<dbReference type="Proteomes" id="UP000681967">
    <property type="component" value="Unassembled WGS sequence"/>
</dbReference>
<dbReference type="PANTHER" id="PTHR10552">
    <property type="entry name" value="U2 SMALL NUCLEAR RIBONUCLEOPROTEIN A"/>
    <property type="match status" value="1"/>
</dbReference>
<dbReference type="InterPro" id="IPR044640">
    <property type="entry name" value="RU2A"/>
</dbReference>
<protein>
    <submittedName>
        <fullName evidence="6">Uncharacterized protein</fullName>
    </submittedName>
</protein>
<organism evidence="6 8">
    <name type="scientific">Rotaria magnacalcarata</name>
    <dbReference type="NCBI Taxonomy" id="392030"/>
    <lineage>
        <taxon>Eukaryota</taxon>
        <taxon>Metazoa</taxon>
        <taxon>Spiralia</taxon>
        <taxon>Gnathifera</taxon>
        <taxon>Rotifera</taxon>
        <taxon>Eurotatoria</taxon>
        <taxon>Bdelloidea</taxon>
        <taxon>Philodinida</taxon>
        <taxon>Philodinidae</taxon>
        <taxon>Rotaria</taxon>
    </lineage>
</organism>
<comment type="similarity">
    <text evidence="5">Belongs to the U2 small nuclear ribonucleoprotein A family.</text>
</comment>
<keyword evidence="3" id="KW-0677">Repeat</keyword>
<comment type="caution">
    <text evidence="6">The sequence shown here is derived from an EMBL/GenBank/DDBJ whole genome shotgun (WGS) entry which is preliminary data.</text>
</comment>
<dbReference type="Pfam" id="PF14580">
    <property type="entry name" value="LRR_9"/>
    <property type="match status" value="1"/>
</dbReference>
<evidence type="ECO:0000313" key="7">
    <source>
        <dbReference type="EMBL" id="CAF4366490.1"/>
    </source>
</evidence>
<feature type="non-terminal residue" evidence="6">
    <location>
        <position position="75"/>
    </location>
</feature>
<dbReference type="Gene3D" id="3.80.10.10">
    <property type="entry name" value="Ribonuclease Inhibitor"/>
    <property type="match status" value="1"/>
</dbReference>
<evidence type="ECO:0000256" key="3">
    <source>
        <dbReference type="ARBA" id="ARBA00022737"/>
    </source>
</evidence>